<dbReference type="GO" id="GO:0004312">
    <property type="term" value="F:fatty acid synthase activity"/>
    <property type="evidence" value="ECO:0007669"/>
    <property type="project" value="TreeGrafter"/>
</dbReference>
<protein>
    <recommendedName>
        <fullName evidence="4">Malonyl-CoA:ACP transacylase (MAT) domain-containing protein</fullName>
    </recommendedName>
</protein>
<evidence type="ECO:0000256" key="1">
    <source>
        <dbReference type="ARBA" id="ARBA00022450"/>
    </source>
</evidence>
<dbReference type="AlphaFoldDB" id="A0AAJ0CPJ2"/>
<dbReference type="SUPFAM" id="SSF52151">
    <property type="entry name" value="FabD/lysophospholipase-like"/>
    <property type="match status" value="1"/>
</dbReference>
<organism evidence="5 6">
    <name type="scientific">Conoideocrella luteorostrata</name>
    <dbReference type="NCBI Taxonomy" id="1105319"/>
    <lineage>
        <taxon>Eukaryota</taxon>
        <taxon>Fungi</taxon>
        <taxon>Dikarya</taxon>
        <taxon>Ascomycota</taxon>
        <taxon>Pezizomycotina</taxon>
        <taxon>Sordariomycetes</taxon>
        <taxon>Hypocreomycetidae</taxon>
        <taxon>Hypocreales</taxon>
        <taxon>Clavicipitaceae</taxon>
        <taxon>Conoideocrella</taxon>
    </lineage>
</organism>
<dbReference type="PANTHER" id="PTHR43775">
    <property type="entry name" value="FATTY ACID SYNTHASE"/>
    <property type="match status" value="1"/>
</dbReference>
<keyword evidence="3" id="KW-0808">Transferase</keyword>
<keyword evidence="1" id="KW-0596">Phosphopantetheine</keyword>
<dbReference type="GO" id="GO:0044550">
    <property type="term" value="P:secondary metabolite biosynthetic process"/>
    <property type="evidence" value="ECO:0007669"/>
    <property type="project" value="TreeGrafter"/>
</dbReference>
<sequence length="445" mass="48876">MSLLLTSAEASRVGEAEIAQPVCTAVQIMLVDLLAECGGFRSAAGYFTACHAMWIAHYRGVYASPARSLNGLDVRSAMVAVGSLRQDLKERCSDDAFAGRLTVAASNSLVSVAVSGDEDAVAELEDVLEDEEEFHRRLKVDKAYHSNHIRPCYAPYVEALEKLRIEARRFHEIMHRRCHWFSSVDVSGKPVATDDVDMMQRLAATYGADNITSPVLFSQAVTAALEYESYALAVEVGPHPALRARVVETVRHVLEKKHLPYHGTLQRGKNAKQSIYFTKGFLWVRLREEFIDVSKFERSIHVLAAGSSKEKEQRSRKRTPRIVKELLTYLWNHFPIPHVVTAPLEAARAGLAEWPRGALDQPVFPAAGYVVTALEAALSSAGEAAGATARMVEMENFTINLYMPESTAVGMPELCASVQLQGVAFVPLGGPGGHEPDCLLYSKGH</sequence>
<dbReference type="PANTHER" id="PTHR43775:SF20">
    <property type="entry name" value="HYBRID PKS-NRPS SYNTHETASE APDA"/>
    <property type="match status" value="1"/>
</dbReference>
<dbReference type="InterPro" id="IPR014043">
    <property type="entry name" value="Acyl_transferase_dom"/>
</dbReference>
<dbReference type="InterPro" id="IPR050091">
    <property type="entry name" value="PKS_NRPS_Biosynth_Enz"/>
</dbReference>
<dbReference type="GO" id="GO:0006633">
    <property type="term" value="P:fatty acid biosynthetic process"/>
    <property type="evidence" value="ECO:0007669"/>
    <property type="project" value="TreeGrafter"/>
</dbReference>
<dbReference type="Gene3D" id="3.40.366.10">
    <property type="entry name" value="Malonyl-Coenzyme A Acyl Carrier Protein, domain 2"/>
    <property type="match status" value="1"/>
</dbReference>
<evidence type="ECO:0000313" key="6">
    <source>
        <dbReference type="Proteomes" id="UP001251528"/>
    </source>
</evidence>
<feature type="domain" description="Malonyl-CoA:ACP transacylase (MAT)" evidence="4">
    <location>
        <begin position="1"/>
        <end position="269"/>
    </location>
</feature>
<evidence type="ECO:0000256" key="2">
    <source>
        <dbReference type="ARBA" id="ARBA00022553"/>
    </source>
</evidence>
<dbReference type="SUPFAM" id="SSF55048">
    <property type="entry name" value="Probable ACP-binding domain of malonyl-CoA ACP transacylase"/>
    <property type="match status" value="1"/>
</dbReference>
<dbReference type="Pfam" id="PF00698">
    <property type="entry name" value="Acyl_transf_1"/>
    <property type="match status" value="1"/>
</dbReference>
<dbReference type="EMBL" id="JASWJB010000088">
    <property type="protein sequence ID" value="KAK2599160.1"/>
    <property type="molecule type" value="Genomic_DNA"/>
</dbReference>
<dbReference type="SMART" id="SM00827">
    <property type="entry name" value="PKS_AT"/>
    <property type="match status" value="1"/>
</dbReference>
<keyword evidence="6" id="KW-1185">Reference proteome</keyword>
<evidence type="ECO:0000313" key="5">
    <source>
        <dbReference type="EMBL" id="KAK2599160.1"/>
    </source>
</evidence>
<evidence type="ECO:0000259" key="4">
    <source>
        <dbReference type="SMART" id="SM00827"/>
    </source>
</evidence>
<dbReference type="InterPro" id="IPR016035">
    <property type="entry name" value="Acyl_Trfase/lysoPLipase"/>
</dbReference>
<dbReference type="InterPro" id="IPR016036">
    <property type="entry name" value="Malonyl_transacylase_ACP-bd"/>
</dbReference>
<accession>A0AAJ0CPJ2</accession>
<comment type="caution">
    <text evidence="5">The sequence shown here is derived from an EMBL/GenBank/DDBJ whole genome shotgun (WGS) entry which is preliminary data.</text>
</comment>
<proteinExistence type="predicted"/>
<name>A0AAJ0CPJ2_9HYPO</name>
<evidence type="ECO:0000256" key="3">
    <source>
        <dbReference type="ARBA" id="ARBA00022679"/>
    </source>
</evidence>
<dbReference type="Proteomes" id="UP001251528">
    <property type="component" value="Unassembled WGS sequence"/>
</dbReference>
<gene>
    <name evidence="5" type="ORF">QQS21_005350</name>
</gene>
<keyword evidence="2" id="KW-0597">Phosphoprotein</keyword>
<reference evidence="5" key="1">
    <citation type="submission" date="2023-06" db="EMBL/GenBank/DDBJ databases">
        <title>Conoideocrella luteorostrata (Hypocreales: Clavicipitaceae), a potential biocontrol fungus for elongate hemlock scale in United States Christmas tree production areas.</title>
        <authorList>
            <person name="Barrett H."/>
            <person name="Lovett B."/>
            <person name="Macias A.M."/>
            <person name="Stajich J.E."/>
            <person name="Kasson M.T."/>
        </authorList>
    </citation>
    <scope>NUCLEOTIDE SEQUENCE</scope>
    <source>
        <strain evidence="5">ARSEF 14590</strain>
    </source>
</reference>
<dbReference type="InterPro" id="IPR001227">
    <property type="entry name" value="Ac_transferase_dom_sf"/>
</dbReference>